<feature type="compositionally biased region" description="Basic and acidic residues" evidence="1">
    <location>
        <begin position="86"/>
        <end position="106"/>
    </location>
</feature>
<feature type="compositionally biased region" description="Low complexity" evidence="1">
    <location>
        <begin position="533"/>
        <end position="557"/>
    </location>
</feature>
<feature type="compositionally biased region" description="Acidic residues" evidence="1">
    <location>
        <begin position="354"/>
        <end position="365"/>
    </location>
</feature>
<feature type="region of interest" description="Disordered" evidence="1">
    <location>
        <begin position="984"/>
        <end position="1010"/>
    </location>
</feature>
<gene>
    <name evidence="2" type="ORF">CSUI_009350</name>
</gene>
<sequence>MPETSSSSSSLRSRHLGLLSHRRKAFTSLLDDEDEEEEQENVSTDSPGRRLTDVLSEKHPRFTSSRDRKTDDYNRRRDSSLSVTETRQEEREGGEKREEEEERGKDFIFLPSSATQQPHTKRQLRHRRHSPPSLSSSSSSRPVLGTSQDSSSASSSLLPYVSSRRIVQKQISTSSSSSSSLLREKQVLQRHMQRERGRERLRQKSKKSHAPVNPSPLLISSSSSSSSSRSPPSRAARTHQVAREKKETNRLVVYPSHRQNRGRPPSSAYVSTRPSFFSLLDSLSSSSSSDSKRSKTQPPSNISSLCRERTHTTSSTGGSRRRGDDSSPGEREASDSPSHPSIFFSSLRRGRAGEEEEKTGGEEEQPERRGRRSHSFLSSRQRLSNLSKRLSGLPTADVEKRRSFSSSSLQFSTSDHPLHHNTIAQEGRRRREPPLMLPSFSDTNRELSHSGVSTLQQDHRTLLSSFSHGGEESVNKERDDEQGRSALSSLSPSPSRYFDSLSRRKEGKNPAIFTVLSEGRGGKTEECEDSPKKNSSPSLLSSFRKASFSSSASSSPRPLAPLPSSEKKRIASTSFPVSIFSSSSFSNSKGAVCVASQENPALHSHHRSTASLPSSLLLRSQTQGGNPNDTGPRRTSASSSSFSSSSLRDLSGGGTGKIKVPTDASTESTSVSDTHTKTEDLYERIYRPLLSLHPSPKKDFHSDRTSSFASSLLSCPSRCRAPSESTARGEEKTVKMAGGSENSSVLIPGSGSMSDEALELRVKTLEDKVSHIKFSTQTRVKLQEQELQKLQDGLAALKMRRDLPSVSPGILSNCSMVERIIKDEIQANEHARLTFVAQAGNDIDNLLHAVKDSYKKFSSERGFKGRGGRGESEGAGGFIEEMEQSLAGSKDLLSALKESRAALQQSLTTHVTEAFQRIGEVIAHEKEICRDTEASMTRMLEDLRLQARNDIAASRACREEIEEQILQLLEDACVKVESSVLSNVNHPNTSNANNFTASASGGGGISPSSS</sequence>
<name>A0A2C6KH06_9APIC</name>
<reference evidence="2 3" key="1">
    <citation type="journal article" date="2017" name="Int. J. Parasitol.">
        <title>The genome of the protozoan parasite Cystoisospora suis and a reverse vaccinology approach to identify vaccine candidates.</title>
        <authorList>
            <person name="Palmieri N."/>
            <person name="Shrestha A."/>
            <person name="Ruttkowski B."/>
            <person name="Beck T."/>
            <person name="Vogl C."/>
            <person name="Tomley F."/>
            <person name="Blake D.P."/>
            <person name="Joachim A."/>
        </authorList>
    </citation>
    <scope>NUCLEOTIDE SEQUENCE [LARGE SCALE GENOMIC DNA]</scope>
    <source>
        <strain evidence="2 3">Wien I</strain>
    </source>
</reference>
<dbReference type="InterPro" id="IPR038835">
    <property type="entry name" value="Giardin_beta-like"/>
</dbReference>
<feature type="compositionally biased region" description="Low complexity" evidence="1">
    <location>
        <begin position="275"/>
        <end position="289"/>
    </location>
</feature>
<feature type="compositionally biased region" description="Polar residues" evidence="1">
    <location>
        <begin position="619"/>
        <end position="635"/>
    </location>
</feature>
<feature type="region of interest" description="Disordered" evidence="1">
    <location>
        <begin position="28"/>
        <end position="568"/>
    </location>
</feature>
<organism evidence="2 3">
    <name type="scientific">Cystoisospora suis</name>
    <dbReference type="NCBI Taxonomy" id="483139"/>
    <lineage>
        <taxon>Eukaryota</taxon>
        <taxon>Sar</taxon>
        <taxon>Alveolata</taxon>
        <taxon>Apicomplexa</taxon>
        <taxon>Conoidasida</taxon>
        <taxon>Coccidia</taxon>
        <taxon>Eucoccidiorida</taxon>
        <taxon>Eimeriorina</taxon>
        <taxon>Sarcocystidae</taxon>
        <taxon>Cystoisospora</taxon>
    </lineage>
</organism>
<dbReference type="EMBL" id="MIGC01005552">
    <property type="protein sequence ID" value="PHJ16827.1"/>
    <property type="molecule type" value="Genomic_DNA"/>
</dbReference>
<feature type="compositionally biased region" description="Acidic residues" evidence="1">
    <location>
        <begin position="30"/>
        <end position="40"/>
    </location>
</feature>
<dbReference type="AlphaFoldDB" id="A0A2C6KH06"/>
<dbReference type="PANTHER" id="PTHR37027:SF2">
    <property type="entry name" value="CHROMOSOME UNDETERMINED SCAFFOLD_148, WHOLE GENOME SHOTGUN SEQUENCE"/>
    <property type="match status" value="1"/>
</dbReference>
<feature type="compositionally biased region" description="Low complexity" evidence="1">
    <location>
        <begin position="215"/>
        <end position="234"/>
    </location>
</feature>
<comment type="caution">
    <text evidence="2">The sequence shown here is derived from an EMBL/GenBank/DDBJ whole genome shotgun (WGS) entry which is preliminary data.</text>
</comment>
<dbReference type="GeneID" id="94432677"/>
<feature type="compositionally biased region" description="Basic and acidic residues" evidence="1">
    <location>
        <begin position="47"/>
        <end position="79"/>
    </location>
</feature>
<proteinExistence type="predicted"/>
<feature type="compositionally biased region" description="Polar residues" evidence="1">
    <location>
        <begin position="375"/>
        <end position="388"/>
    </location>
</feature>
<feature type="region of interest" description="Disordered" evidence="1">
    <location>
        <begin position="714"/>
        <end position="750"/>
    </location>
</feature>
<feature type="compositionally biased region" description="Basic and acidic residues" evidence="1">
    <location>
        <begin position="321"/>
        <end position="334"/>
    </location>
</feature>
<feature type="compositionally biased region" description="Basic and acidic residues" evidence="1">
    <location>
        <begin position="520"/>
        <end position="532"/>
    </location>
</feature>
<feature type="compositionally biased region" description="Low complexity" evidence="1">
    <location>
        <begin position="485"/>
        <end position="495"/>
    </location>
</feature>
<dbReference type="RefSeq" id="XP_067918552.1">
    <property type="nucleotide sequence ID" value="XM_068069466.1"/>
</dbReference>
<dbReference type="PANTHER" id="PTHR37027">
    <property type="entry name" value="KDE4"/>
    <property type="match status" value="1"/>
</dbReference>
<evidence type="ECO:0000256" key="1">
    <source>
        <dbReference type="SAM" id="MobiDB-lite"/>
    </source>
</evidence>
<feature type="compositionally biased region" description="Low complexity" evidence="1">
    <location>
        <begin position="131"/>
        <end position="163"/>
    </location>
</feature>
<dbReference type="OrthoDB" id="333492at2759"/>
<accession>A0A2C6KH06</accession>
<feature type="compositionally biased region" description="Polar residues" evidence="1">
    <location>
        <begin position="450"/>
        <end position="467"/>
    </location>
</feature>
<feature type="compositionally biased region" description="Gly residues" evidence="1">
    <location>
        <begin position="1000"/>
        <end position="1010"/>
    </location>
</feature>
<feature type="compositionally biased region" description="Low complexity" evidence="1">
    <location>
        <begin position="404"/>
        <end position="414"/>
    </location>
</feature>
<dbReference type="VEuPathDB" id="ToxoDB:CSUI_009350"/>
<feature type="compositionally biased region" description="Polar residues" evidence="1">
    <location>
        <begin position="663"/>
        <end position="673"/>
    </location>
</feature>
<evidence type="ECO:0000313" key="3">
    <source>
        <dbReference type="Proteomes" id="UP000221165"/>
    </source>
</evidence>
<feature type="compositionally biased region" description="Low complexity" evidence="1">
    <location>
        <begin position="636"/>
        <end position="646"/>
    </location>
</feature>
<feature type="compositionally biased region" description="Basic residues" evidence="1">
    <location>
        <begin position="119"/>
        <end position="130"/>
    </location>
</feature>
<feature type="region of interest" description="Disordered" evidence="1">
    <location>
        <begin position="619"/>
        <end position="676"/>
    </location>
</feature>
<feature type="compositionally biased region" description="Low complexity" evidence="1">
    <location>
        <begin position="988"/>
        <end position="999"/>
    </location>
</feature>
<protein>
    <submittedName>
        <fullName evidence="2">Iq calmodulin-binding motif family</fullName>
    </submittedName>
</protein>
<evidence type="ECO:0000313" key="2">
    <source>
        <dbReference type="EMBL" id="PHJ16827.1"/>
    </source>
</evidence>
<keyword evidence="3" id="KW-1185">Reference proteome</keyword>
<feature type="compositionally biased region" description="Basic and acidic residues" evidence="1">
    <location>
        <begin position="182"/>
        <end position="202"/>
    </location>
</feature>
<dbReference type="Proteomes" id="UP000221165">
    <property type="component" value="Unassembled WGS sequence"/>
</dbReference>
<feature type="compositionally biased region" description="Basic and acidic residues" evidence="1">
    <location>
        <begin position="469"/>
        <end position="483"/>
    </location>
</feature>